<dbReference type="Gene3D" id="2.40.10.120">
    <property type="match status" value="1"/>
</dbReference>
<accession>A0ABT7PSL6</accession>
<organism evidence="2 3">
    <name type="scientific">Roseiconus lacunae</name>
    <dbReference type="NCBI Taxonomy" id="2605694"/>
    <lineage>
        <taxon>Bacteria</taxon>
        <taxon>Pseudomonadati</taxon>
        <taxon>Planctomycetota</taxon>
        <taxon>Planctomycetia</taxon>
        <taxon>Pirellulales</taxon>
        <taxon>Pirellulaceae</taxon>
        <taxon>Roseiconus</taxon>
    </lineage>
</organism>
<comment type="caution">
    <text evidence="2">The sequence shown here is derived from an EMBL/GenBank/DDBJ whole genome shotgun (WGS) entry which is preliminary data.</text>
</comment>
<reference evidence="2 3" key="1">
    <citation type="submission" date="2023-06" db="EMBL/GenBank/DDBJ databases">
        <title>Roseiconus lacunae JC819 isolated from Gulf of Mannar region, Tamil Nadu.</title>
        <authorList>
            <person name="Pk S."/>
            <person name="Ch S."/>
            <person name="Ch V.R."/>
        </authorList>
    </citation>
    <scope>NUCLEOTIDE SEQUENCE [LARGE SCALE GENOMIC DNA]</scope>
    <source>
        <strain evidence="2 3">JC819</strain>
    </source>
</reference>
<dbReference type="SUPFAM" id="SSF50494">
    <property type="entry name" value="Trypsin-like serine proteases"/>
    <property type="match status" value="1"/>
</dbReference>
<evidence type="ECO:0000313" key="2">
    <source>
        <dbReference type="EMBL" id="MDM4019494.1"/>
    </source>
</evidence>
<gene>
    <name evidence="2" type="ORF">QTN89_28840</name>
</gene>
<dbReference type="RefSeq" id="WP_289167619.1">
    <property type="nucleotide sequence ID" value="NZ_JASZZN010000081.1"/>
</dbReference>
<keyword evidence="1" id="KW-0732">Signal</keyword>
<name>A0ABT7PSL6_9BACT</name>
<dbReference type="Pfam" id="PF13365">
    <property type="entry name" value="Trypsin_2"/>
    <property type="match status" value="1"/>
</dbReference>
<feature type="chain" id="PRO_5045841357" evidence="1">
    <location>
        <begin position="21"/>
        <end position="254"/>
    </location>
</feature>
<feature type="signal peptide" evidence="1">
    <location>
        <begin position="1"/>
        <end position="20"/>
    </location>
</feature>
<dbReference type="Proteomes" id="UP001239462">
    <property type="component" value="Unassembled WGS sequence"/>
</dbReference>
<keyword evidence="3" id="KW-1185">Reference proteome</keyword>
<dbReference type="InterPro" id="IPR009003">
    <property type="entry name" value="Peptidase_S1_PA"/>
</dbReference>
<proteinExistence type="predicted"/>
<protein>
    <submittedName>
        <fullName evidence="2">Trypsin-like peptidase domain-containing protein</fullName>
    </submittedName>
</protein>
<evidence type="ECO:0000313" key="3">
    <source>
        <dbReference type="Proteomes" id="UP001239462"/>
    </source>
</evidence>
<dbReference type="EMBL" id="JASZZN010000081">
    <property type="protein sequence ID" value="MDM4019494.1"/>
    <property type="molecule type" value="Genomic_DNA"/>
</dbReference>
<evidence type="ECO:0000256" key="1">
    <source>
        <dbReference type="SAM" id="SignalP"/>
    </source>
</evidence>
<sequence length="254" mass="26909">MKSILWLVVAIFTAGSVAVADAPKELEPWDRIVCIQSQVESKPDTGKLCSGFFVEAEGSLYLVTAGHASEETNLNSRIRYRDPSGKTQWVSLKGFVRGEGNPWHRNPVSDLAIAKLPAVDGAEAYLGHFKELAISLESVCRECSPRTTAVVTVGFPLAIGAGDEISPVAVVGHIASRETTAKNTWGTEPIIFCSPALAQGTSGGPAFLQSETSNKTTVVGMYIGVVNDASGAKLSKLVPARIIHDGITRMQNGG</sequence>